<comment type="caution">
    <text evidence="4">The sequence shown here is derived from an EMBL/GenBank/DDBJ whole genome shotgun (WGS) entry which is preliminary data.</text>
</comment>
<evidence type="ECO:0000313" key="4">
    <source>
        <dbReference type="EMBL" id="MCL1632074.1"/>
    </source>
</evidence>
<evidence type="ECO:0000256" key="1">
    <source>
        <dbReference type="ARBA" id="ARBA00022679"/>
    </source>
</evidence>
<keyword evidence="1" id="KW-0808">Transferase</keyword>
<evidence type="ECO:0000256" key="2">
    <source>
        <dbReference type="ARBA" id="ARBA00023315"/>
    </source>
</evidence>
<dbReference type="EMBL" id="JAMAST010000009">
    <property type="protein sequence ID" value="MCL1632074.1"/>
    <property type="molecule type" value="Genomic_DNA"/>
</dbReference>
<dbReference type="InterPro" id="IPR016181">
    <property type="entry name" value="Acyl_CoA_acyltransferase"/>
</dbReference>
<gene>
    <name evidence="4" type="ORF">M3N64_08935</name>
</gene>
<dbReference type="PANTHER" id="PTHR43072:SF23">
    <property type="entry name" value="UPF0039 PROTEIN C11D3.02C"/>
    <property type="match status" value="1"/>
</dbReference>
<dbReference type="Gene3D" id="3.40.630.30">
    <property type="match status" value="1"/>
</dbReference>
<dbReference type="PANTHER" id="PTHR43072">
    <property type="entry name" value="N-ACETYLTRANSFERASE"/>
    <property type="match status" value="1"/>
</dbReference>
<sequence length="171" mass="19258">MDHSIHVREADPADLETIIAIYNATIPGRMVTADTEPVSIQDRLPWFHAHQADPSRPLWVAEYNGEVCGWLSISSFYGRPAYQTTVEVSIYLDARYQRKGIGSFLIQYALSRCPDLGIKTIMAFIFGQNQPSLRLFKHFGFQRWGICPKVAELDGVACDLVIMGKHITGRS</sequence>
<dbReference type="Proteomes" id="UP001203004">
    <property type="component" value="Unassembled WGS sequence"/>
</dbReference>
<organism evidence="4 5">
    <name type="scientific">Sporolactobacillus mangiferae</name>
    <dbReference type="NCBI Taxonomy" id="2940498"/>
    <lineage>
        <taxon>Bacteria</taxon>
        <taxon>Bacillati</taxon>
        <taxon>Bacillota</taxon>
        <taxon>Bacilli</taxon>
        <taxon>Bacillales</taxon>
        <taxon>Sporolactobacillaceae</taxon>
        <taxon>Sporolactobacillus</taxon>
    </lineage>
</organism>
<accession>A0ABT0MCU5</accession>
<dbReference type="RefSeq" id="WP_249101326.1">
    <property type="nucleotide sequence ID" value="NZ_JAMAST010000009.1"/>
</dbReference>
<reference evidence="4 5" key="1">
    <citation type="submission" date="2022-05" db="EMBL/GenBank/DDBJ databases">
        <title>Sporolactobacillus sp nov CPB3-1, isolated from tree bark (Mangifera indica L.).</title>
        <authorList>
            <person name="Phuengjayaem S."/>
            <person name="Tanasupawat S."/>
        </authorList>
    </citation>
    <scope>NUCLEOTIDE SEQUENCE [LARGE SCALE GENOMIC DNA]</scope>
    <source>
        <strain evidence="4 5">CPB3-1</strain>
    </source>
</reference>
<keyword evidence="5" id="KW-1185">Reference proteome</keyword>
<feature type="domain" description="N-acetyltransferase" evidence="3">
    <location>
        <begin position="5"/>
        <end position="168"/>
    </location>
</feature>
<dbReference type="InterPro" id="IPR000182">
    <property type="entry name" value="GNAT_dom"/>
</dbReference>
<dbReference type="CDD" id="cd04301">
    <property type="entry name" value="NAT_SF"/>
    <property type="match status" value="1"/>
</dbReference>
<evidence type="ECO:0000259" key="3">
    <source>
        <dbReference type="PROSITE" id="PS51186"/>
    </source>
</evidence>
<dbReference type="Pfam" id="PF00583">
    <property type="entry name" value="Acetyltransf_1"/>
    <property type="match status" value="1"/>
</dbReference>
<name>A0ABT0MCU5_9BACL</name>
<dbReference type="PROSITE" id="PS51186">
    <property type="entry name" value="GNAT"/>
    <property type="match status" value="1"/>
</dbReference>
<protein>
    <submittedName>
        <fullName evidence="4">N-acetyltransferase family protein</fullName>
    </submittedName>
</protein>
<keyword evidence="2" id="KW-0012">Acyltransferase</keyword>
<proteinExistence type="predicted"/>
<dbReference type="SUPFAM" id="SSF55729">
    <property type="entry name" value="Acyl-CoA N-acyltransferases (Nat)"/>
    <property type="match status" value="1"/>
</dbReference>
<evidence type="ECO:0000313" key="5">
    <source>
        <dbReference type="Proteomes" id="UP001203004"/>
    </source>
</evidence>